<evidence type="ECO:0000256" key="3">
    <source>
        <dbReference type="ARBA" id="ARBA00023242"/>
    </source>
</evidence>
<proteinExistence type="inferred from homology"/>
<keyword evidence="7" id="KW-1185">Reference proteome</keyword>
<dbReference type="AlphaFoldDB" id="A0AA36CR19"/>
<evidence type="ECO:0000256" key="4">
    <source>
        <dbReference type="SAM" id="MobiDB-lite"/>
    </source>
</evidence>
<dbReference type="EMBL" id="CATQJA010002622">
    <property type="protein sequence ID" value="CAJ0573715.1"/>
    <property type="molecule type" value="Genomic_DNA"/>
</dbReference>
<accession>A0AA36CR19</accession>
<reference evidence="6" key="1">
    <citation type="submission" date="2023-06" db="EMBL/GenBank/DDBJ databases">
        <authorList>
            <person name="Delattre M."/>
        </authorList>
    </citation>
    <scope>NUCLEOTIDE SEQUENCE</scope>
    <source>
        <strain evidence="6">AF72</strain>
    </source>
</reference>
<dbReference type="PANTHER" id="PTHR21689:SF2">
    <property type="entry name" value="PROTEIN LIN-9 HOMOLOG"/>
    <property type="match status" value="1"/>
</dbReference>
<organism evidence="6 7">
    <name type="scientific">Mesorhabditis spiculigera</name>
    <dbReference type="NCBI Taxonomy" id="96644"/>
    <lineage>
        <taxon>Eukaryota</taxon>
        <taxon>Metazoa</taxon>
        <taxon>Ecdysozoa</taxon>
        <taxon>Nematoda</taxon>
        <taxon>Chromadorea</taxon>
        <taxon>Rhabditida</taxon>
        <taxon>Rhabditina</taxon>
        <taxon>Rhabditomorpha</taxon>
        <taxon>Rhabditoidea</taxon>
        <taxon>Rhabditidae</taxon>
        <taxon>Mesorhabditinae</taxon>
        <taxon>Mesorhabditis</taxon>
    </lineage>
</organism>
<evidence type="ECO:0000256" key="2">
    <source>
        <dbReference type="ARBA" id="ARBA00006732"/>
    </source>
</evidence>
<evidence type="ECO:0000259" key="5">
    <source>
        <dbReference type="SMART" id="SM01135"/>
    </source>
</evidence>
<dbReference type="InterPro" id="IPR045831">
    <property type="entry name" value="LIN9_C"/>
</dbReference>
<dbReference type="GO" id="GO:0003677">
    <property type="term" value="F:DNA binding"/>
    <property type="evidence" value="ECO:0007669"/>
    <property type="project" value="TreeGrafter"/>
</dbReference>
<dbReference type="GO" id="GO:0006351">
    <property type="term" value="P:DNA-templated transcription"/>
    <property type="evidence" value="ECO:0007669"/>
    <property type="project" value="InterPro"/>
</dbReference>
<dbReference type="InterPro" id="IPR010561">
    <property type="entry name" value="LIN-9/ALY1"/>
</dbReference>
<comment type="caution">
    <text evidence="6">The sequence shown here is derived from an EMBL/GenBank/DDBJ whole genome shotgun (WGS) entry which is preliminary data.</text>
</comment>
<sequence length="551" mass="62701">MSAPSRERTGESRYGLRESAKVSARFREYAESEAVRRSPAKRRSSPLKRPTSSQSKPGPSRTSLPPARALPQQEYDNLRDDYEFEETIAESMPSYSASSQFLDQSAVTVDSYDAPFAYEINGSEPRIAVGRAPGSSEVRSRLPRHPGLSDNINNYLYRMKNVLKLPKARRWVHCEFFYSAIDDQLFNAENEFSQCLRCSPAFLEEERHQLELKRTKIRAVCNGSINLRNDFDFQDLPALLPRQLAVGMKIHARIRHPKDGIYAGTVDAILPEGYRIVFERDDLLQPMFIRDTEIMTDKNVELLPLTYFLEQNQAALPAPLKISGTPLLPGGKILNDRTASQRNDLIMATATKTARHLGSTREDRRESRQLSRAPAGDSRQICEADRLNNEAEKVKMMQCEYNINFQNKYAEVVMEIEQLNKHLSNYMRGVHDYHNQLLPQLSEVAVISRPEALRKVSTSQAVQIVKHCRNQLGSRQRTTKANELITGLTSLLLQVRQLGQQKCSAIDLESINDTIEELRAQIAPVNLRAFEDHVEVHIKQIHTMLLQSNIV</sequence>
<evidence type="ECO:0000256" key="1">
    <source>
        <dbReference type="ARBA" id="ARBA00004123"/>
    </source>
</evidence>
<feature type="region of interest" description="Disordered" evidence="4">
    <location>
        <begin position="1"/>
        <end position="73"/>
    </location>
</feature>
<dbReference type="Pfam" id="PF19438">
    <property type="entry name" value="LIN9_C"/>
    <property type="match status" value="1"/>
</dbReference>
<feature type="compositionally biased region" description="Basic and acidic residues" evidence="4">
    <location>
        <begin position="1"/>
        <end position="36"/>
    </location>
</feature>
<dbReference type="Pfam" id="PF06584">
    <property type="entry name" value="DIRP"/>
    <property type="match status" value="1"/>
</dbReference>
<dbReference type="GO" id="GO:0017053">
    <property type="term" value="C:transcription repressor complex"/>
    <property type="evidence" value="ECO:0007669"/>
    <property type="project" value="InterPro"/>
</dbReference>
<protein>
    <recommendedName>
        <fullName evidence="5">DIRP domain-containing protein</fullName>
    </recommendedName>
</protein>
<dbReference type="GO" id="GO:0006357">
    <property type="term" value="P:regulation of transcription by RNA polymerase II"/>
    <property type="evidence" value="ECO:0007669"/>
    <property type="project" value="TreeGrafter"/>
</dbReference>
<comment type="similarity">
    <text evidence="2">Belongs to the lin-9 family.</text>
</comment>
<dbReference type="PANTHER" id="PTHR21689">
    <property type="entry name" value="LIN-9"/>
    <property type="match status" value="1"/>
</dbReference>
<keyword evidence="3" id="KW-0539">Nucleus</keyword>
<evidence type="ECO:0000313" key="7">
    <source>
        <dbReference type="Proteomes" id="UP001177023"/>
    </source>
</evidence>
<name>A0AA36CR19_9BILA</name>
<comment type="subcellular location">
    <subcellularLocation>
        <location evidence="1">Nucleus</location>
    </subcellularLocation>
</comment>
<dbReference type="GO" id="GO:0051726">
    <property type="term" value="P:regulation of cell cycle"/>
    <property type="evidence" value="ECO:0007669"/>
    <property type="project" value="TreeGrafter"/>
</dbReference>
<dbReference type="SMART" id="SM01135">
    <property type="entry name" value="DIRP"/>
    <property type="match status" value="1"/>
</dbReference>
<feature type="region of interest" description="Disordered" evidence="4">
    <location>
        <begin position="353"/>
        <end position="379"/>
    </location>
</feature>
<evidence type="ECO:0000313" key="6">
    <source>
        <dbReference type="EMBL" id="CAJ0573715.1"/>
    </source>
</evidence>
<feature type="non-terminal residue" evidence="6">
    <location>
        <position position="1"/>
    </location>
</feature>
<dbReference type="InterPro" id="IPR033471">
    <property type="entry name" value="DIRP"/>
</dbReference>
<feature type="compositionally biased region" description="Polar residues" evidence="4">
    <location>
        <begin position="50"/>
        <end position="63"/>
    </location>
</feature>
<feature type="compositionally biased region" description="Basic and acidic residues" evidence="4">
    <location>
        <begin position="359"/>
        <end position="369"/>
    </location>
</feature>
<feature type="domain" description="DIRP" evidence="5">
    <location>
        <begin position="177"/>
        <end position="256"/>
    </location>
</feature>
<dbReference type="GO" id="GO:0005654">
    <property type="term" value="C:nucleoplasm"/>
    <property type="evidence" value="ECO:0007669"/>
    <property type="project" value="TreeGrafter"/>
</dbReference>
<dbReference type="Proteomes" id="UP001177023">
    <property type="component" value="Unassembled WGS sequence"/>
</dbReference>
<gene>
    <name evidence="6" type="ORF">MSPICULIGERA_LOCUS12065</name>
</gene>